<dbReference type="GO" id="GO:0050660">
    <property type="term" value="F:flavin adenine dinucleotide binding"/>
    <property type="evidence" value="ECO:0007669"/>
    <property type="project" value="InterPro"/>
</dbReference>
<dbReference type="PANTHER" id="PTHR43539:SF78">
    <property type="entry name" value="FLAVIN-CONTAINING MONOOXYGENASE"/>
    <property type="match status" value="1"/>
</dbReference>
<keyword evidence="2" id="KW-0274">FAD</keyword>
<evidence type="ECO:0000256" key="2">
    <source>
        <dbReference type="ARBA" id="ARBA00022827"/>
    </source>
</evidence>
<sequence length="177" mass="20818">MEYIKLLIIGAGISGIAVGRQASLQNIPFIILEKSELPVGVWRYKSYPNIRLQTSKHDYSFKDEPMKDLVSDYPDRYEIIDYFENIIDKYSIRSNIRYNCKVFEVIPKIKNSTRFDHHVIKYSDGLTFKWIKCSYIAICSGFYTKPKWPTNISINNFRGNITHIRDYAVDRIQDQDT</sequence>
<dbReference type="AlphaFoldDB" id="X0WBA5"/>
<evidence type="ECO:0000313" key="4">
    <source>
        <dbReference type="EMBL" id="GAG27940.1"/>
    </source>
</evidence>
<dbReference type="GO" id="GO:0050661">
    <property type="term" value="F:NADP binding"/>
    <property type="evidence" value="ECO:0007669"/>
    <property type="project" value="InterPro"/>
</dbReference>
<evidence type="ECO:0000256" key="1">
    <source>
        <dbReference type="ARBA" id="ARBA00022630"/>
    </source>
</evidence>
<keyword evidence="3" id="KW-0560">Oxidoreductase</keyword>
<organism evidence="4">
    <name type="scientific">marine sediment metagenome</name>
    <dbReference type="NCBI Taxonomy" id="412755"/>
    <lineage>
        <taxon>unclassified sequences</taxon>
        <taxon>metagenomes</taxon>
        <taxon>ecological metagenomes</taxon>
    </lineage>
</organism>
<dbReference type="Pfam" id="PF00743">
    <property type="entry name" value="FMO-like"/>
    <property type="match status" value="1"/>
</dbReference>
<dbReference type="InterPro" id="IPR020946">
    <property type="entry name" value="Flavin_mOase-like"/>
</dbReference>
<evidence type="ECO:0000256" key="3">
    <source>
        <dbReference type="ARBA" id="ARBA00023002"/>
    </source>
</evidence>
<name>X0WBA5_9ZZZZ</name>
<gene>
    <name evidence="4" type="ORF">S01H1_48446</name>
</gene>
<keyword evidence="1" id="KW-0285">Flavoprotein</keyword>
<protein>
    <recommendedName>
        <fullName evidence="5">FAD/NAD(P)-binding domain-containing protein</fullName>
    </recommendedName>
</protein>
<dbReference type="EMBL" id="BARS01031112">
    <property type="protein sequence ID" value="GAG27940.1"/>
    <property type="molecule type" value="Genomic_DNA"/>
</dbReference>
<dbReference type="InterPro" id="IPR050982">
    <property type="entry name" value="Auxin_biosynth/cation_transpt"/>
</dbReference>
<dbReference type="InterPro" id="IPR036188">
    <property type="entry name" value="FAD/NAD-bd_sf"/>
</dbReference>
<accession>X0WBA5</accession>
<comment type="caution">
    <text evidence="4">The sequence shown here is derived from an EMBL/GenBank/DDBJ whole genome shotgun (WGS) entry which is preliminary data.</text>
</comment>
<proteinExistence type="predicted"/>
<dbReference type="Gene3D" id="3.50.50.60">
    <property type="entry name" value="FAD/NAD(P)-binding domain"/>
    <property type="match status" value="1"/>
</dbReference>
<evidence type="ECO:0008006" key="5">
    <source>
        <dbReference type="Google" id="ProtNLM"/>
    </source>
</evidence>
<feature type="non-terminal residue" evidence="4">
    <location>
        <position position="177"/>
    </location>
</feature>
<dbReference type="GO" id="GO:0004499">
    <property type="term" value="F:N,N-dimethylaniline monooxygenase activity"/>
    <property type="evidence" value="ECO:0007669"/>
    <property type="project" value="InterPro"/>
</dbReference>
<dbReference type="SUPFAM" id="SSF51905">
    <property type="entry name" value="FAD/NAD(P)-binding domain"/>
    <property type="match status" value="1"/>
</dbReference>
<dbReference type="PANTHER" id="PTHR43539">
    <property type="entry name" value="FLAVIN-BINDING MONOOXYGENASE-LIKE PROTEIN (AFU_ORTHOLOGUE AFUA_4G09220)"/>
    <property type="match status" value="1"/>
</dbReference>
<reference evidence="4" key="1">
    <citation type="journal article" date="2014" name="Front. Microbiol.">
        <title>High frequency of phylogenetically diverse reductive dehalogenase-homologous genes in deep subseafloor sedimentary metagenomes.</title>
        <authorList>
            <person name="Kawai M."/>
            <person name="Futagami T."/>
            <person name="Toyoda A."/>
            <person name="Takaki Y."/>
            <person name="Nishi S."/>
            <person name="Hori S."/>
            <person name="Arai W."/>
            <person name="Tsubouchi T."/>
            <person name="Morono Y."/>
            <person name="Uchiyama I."/>
            <person name="Ito T."/>
            <person name="Fujiyama A."/>
            <person name="Inagaki F."/>
            <person name="Takami H."/>
        </authorList>
    </citation>
    <scope>NUCLEOTIDE SEQUENCE</scope>
    <source>
        <strain evidence="4">Expedition CK06-06</strain>
    </source>
</reference>